<evidence type="ECO:0000259" key="4">
    <source>
        <dbReference type="PROSITE" id="PS50893"/>
    </source>
</evidence>
<dbReference type="InterPro" id="IPR051782">
    <property type="entry name" value="ABC_Transporter_VariousFunc"/>
</dbReference>
<dbReference type="PANTHER" id="PTHR42939:SF1">
    <property type="entry name" value="ABC TRANSPORTER ATP-BINDING PROTEIN ALBC-RELATED"/>
    <property type="match status" value="1"/>
</dbReference>
<dbReference type="Proteomes" id="UP000477386">
    <property type="component" value="Unassembled WGS sequence"/>
</dbReference>
<accession>A0A6M0IQJ7</accession>
<feature type="domain" description="ABC transporter" evidence="4">
    <location>
        <begin position="3"/>
        <end position="213"/>
    </location>
</feature>
<dbReference type="RefSeq" id="WP_164042189.1">
    <property type="nucleotide sequence ID" value="NZ_JAAGNZ010000002.1"/>
</dbReference>
<keyword evidence="6" id="KW-1185">Reference proteome</keyword>
<dbReference type="AlphaFoldDB" id="A0A6M0IQJ7"/>
<dbReference type="InterPro" id="IPR017871">
    <property type="entry name" value="ABC_transporter-like_CS"/>
</dbReference>
<comment type="caution">
    <text evidence="5">The sequence shown here is derived from an EMBL/GenBank/DDBJ whole genome shotgun (WGS) entry which is preliminary data.</text>
</comment>
<evidence type="ECO:0000256" key="1">
    <source>
        <dbReference type="ARBA" id="ARBA00022448"/>
    </source>
</evidence>
<organism evidence="5 6">
    <name type="scientific">Spirosoma agri</name>
    <dbReference type="NCBI Taxonomy" id="1987381"/>
    <lineage>
        <taxon>Bacteria</taxon>
        <taxon>Pseudomonadati</taxon>
        <taxon>Bacteroidota</taxon>
        <taxon>Cytophagia</taxon>
        <taxon>Cytophagales</taxon>
        <taxon>Cytophagaceae</taxon>
        <taxon>Spirosoma</taxon>
    </lineage>
</organism>
<dbReference type="InterPro" id="IPR003593">
    <property type="entry name" value="AAA+_ATPase"/>
</dbReference>
<dbReference type="GO" id="GO:0016887">
    <property type="term" value="F:ATP hydrolysis activity"/>
    <property type="evidence" value="ECO:0007669"/>
    <property type="project" value="InterPro"/>
</dbReference>
<evidence type="ECO:0000256" key="3">
    <source>
        <dbReference type="ARBA" id="ARBA00022840"/>
    </source>
</evidence>
<evidence type="ECO:0000313" key="5">
    <source>
        <dbReference type="EMBL" id="NEU69651.1"/>
    </source>
</evidence>
<name>A0A6M0IQJ7_9BACT</name>
<dbReference type="Gene3D" id="3.40.50.300">
    <property type="entry name" value="P-loop containing nucleotide triphosphate hydrolases"/>
    <property type="match status" value="1"/>
</dbReference>
<protein>
    <submittedName>
        <fullName evidence="5">ABC transporter ATP-binding protein</fullName>
    </submittedName>
</protein>
<reference evidence="5 6" key="1">
    <citation type="submission" date="2020-02" db="EMBL/GenBank/DDBJ databases">
        <title>Draft genome sequence of two Spirosoma agri KCTC 52727 and Spirosoma terrae KCTC 52035.</title>
        <authorList>
            <person name="Rojas J."/>
            <person name="Ambika Manirajan B."/>
            <person name="Ratering S."/>
            <person name="Suarez C."/>
            <person name="Schnell S."/>
        </authorList>
    </citation>
    <scope>NUCLEOTIDE SEQUENCE [LARGE SCALE GENOMIC DNA]</scope>
    <source>
        <strain evidence="5 6">KCTC 52727</strain>
    </source>
</reference>
<keyword evidence="2" id="KW-0547">Nucleotide-binding</keyword>
<dbReference type="InterPro" id="IPR027417">
    <property type="entry name" value="P-loop_NTPase"/>
</dbReference>
<keyword evidence="1" id="KW-0813">Transport</keyword>
<gene>
    <name evidence="5" type="ORF">GK091_22415</name>
</gene>
<keyword evidence="3 5" id="KW-0067">ATP-binding</keyword>
<dbReference type="SMART" id="SM00382">
    <property type="entry name" value="AAA"/>
    <property type="match status" value="1"/>
</dbReference>
<dbReference type="GO" id="GO:0005524">
    <property type="term" value="F:ATP binding"/>
    <property type="evidence" value="ECO:0007669"/>
    <property type="project" value="UniProtKB-KW"/>
</dbReference>
<dbReference type="PANTHER" id="PTHR42939">
    <property type="entry name" value="ABC TRANSPORTER ATP-BINDING PROTEIN ALBC-RELATED"/>
    <property type="match status" value="1"/>
</dbReference>
<sequence length="214" mass="24266">MEIRAEQVGKKYRKEWIFRRVALTLTAGSSYTFVGPNGSGKSTLLQLLAGSLPLTEGQLSYRQQDTVIEPDNWFRHVNIAAPYLELVEELSLDELLTFHQTFKPFKAGFTPEIVAEQLLLGHARHKEIKYFSSGMKQRVKLGLAFFSEAPIVILDEPTSNLDRQGVAWYQEQVRQLIKPAVSIAGHSAQLLLIGSNQPEEYDFCPNVLNMTQWK</sequence>
<dbReference type="PROSITE" id="PS50893">
    <property type="entry name" value="ABC_TRANSPORTER_2"/>
    <property type="match status" value="1"/>
</dbReference>
<dbReference type="SUPFAM" id="SSF52540">
    <property type="entry name" value="P-loop containing nucleoside triphosphate hydrolases"/>
    <property type="match status" value="1"/>
</dbReference>
<proteinExistence type="predicted"/>
<evidence type="ECO:0000313" key="6">
    <source>
        <dbReference type="Proteomes" id="UP000477386"/>
    </source>
</evidence>
<dbReference type="Pfam" id="PF00005">
    <property type="entry name" value="ABC_tran"/>
    <property type="match status" value="1"/>
</dbReference>
<evidence type="ECO:0000256" key="2">
    <source>
        <dbReference type="ARBA" id="ARBA00022741"/>
    </source>
</evidence>
<dbReference type="EMBL" id="JAAGNZ010000002">
    <property type="protein sequence ID" value="NEU69651.1"/>
    <property type="molecule type" value="Genomic_DNA"/>
</dbReference>
<dbReference type="PROSITE" id="PS00211">
    <property type="entry name" value="ABC_TRANSPORTER_1"/>
    <property type="match status" value="1"/>
</dbReference>
<dbReference type="InterPro" id="IPR003439">
    <property type="entry name" value="ABC_transporter-like_ATP-bd"/>
</dbReference>